<feature type="compositionally biased region" description="Low complexity" evidence="3">
    <location>
        <begin position="45"/>
        <end position="54"/>
    </location>
</feature>
<gene>
    <name evidence="5" type="ORF">SAMN04488548_136213</name>
</gene>
<evidence type="ECO:0000256" key="4">
    <source>
        <dbReference type="SAM" id="Phobius"/>
    </source>
</evidence>
<feature type="compositionally biased region" description="Acidic residues" evidence="3">
    <location>
        <begin position="55"/>
        <end position="66"/>
    </location>
</feature>
<sequence length="243" mass="24875">MAATLPAVAADPGTAESVHDDPPEESTAPTEQVVESEQLAGHALDTGAPDAGSTDTDDPTDDDSEGADSGASGTVAQSGAEALGVRRTIYLAASVTVVMAAIVAALVLGRTYTTNDATLARDSDITTVARQVVANLVTLRHGSADADVQRIRDGATGEFLNQIGDTTGGFAAVLKQGQVDSIGEADEVAILSSNDETATAIAAVTSQVKNSEAPEGQPRVYRMKLQLAHVGGRWLVSDVEFVS</sequence>
<keyword evidence="4" id="KW-1133">Transmembrane helix</keyword>
<feature type="transmembrane region" description="Helical" evidence="4">
    <location>
        <begin position="89"/>
        <end position="109"/>
    </location>
</feature>
<reference evidence="5 6" key="1">
    <citation type="submission" date="2016-10" db="EMBL/GenBank/DDBJ databases">
        <authorList>
            <person name="de Groot N.N."/>
        </authorList>
    </citation>
    <scope>NUCLEOTIDE SEQUENCE [LARGE SCALE GENOMIC DNA]</scope>
    <source>
        <strain evidence="5 6">DSM 44215</strain>
    </source>
</reference>
<evidence type="ECO:0000256" key="3">
    <source>
        <dbReference type="SAM" id="MobiDB-lite"/>
    </source>
</evidence>
<comment type="subcellular location">
    <subcellularLocation>
        <location evidence="1">Membrane</location>
    </subcellularLocation>
</comment>
<dbReference type="EMBL" id="FNLM01000036">
    <property type="protein sequence ID" value="SDU79439.1"/>
    <property type="molecule type" value="Genomic_DNA"/>
</dbReference>
<dbReference type="RefSeq" id="WP_074853505.1">
    <property type="nucleotide sequence ID" value="NZ_FNLM01000036.1"/>
</dbReference>
<name>A0A1H2LEV5_9ACTN</name>
<evidence type="ECO:0000313" key="6">
    <source>
        <dbReference type="Proteomes" id="UP000183180"/>
    </source>
</evidence>
<dbReference type="PANTHER" id="PTHR37042">
    <property type="entry name" value="OUTER MEMBRANE PROTEIN RV1973"/>
    <property type="match status" value="1"/>
</dbReference>
<evidence type="ECO:0000256" key="2">
    <source>
        <dbReference type="ARBA" id="ARBA00023136"/>
    </source>
</evidence>
<organism evidence="5 6">
    <name type="scientific">Gordonia westfalica</name>
    <dbReference type="NCBI Taxonomy" id="158898"/>
    <lineage>
        <taxon>Bacteria</taxon>
        <taxon>Bacillati</taxon>
        <taxon>Actinomycetota</taxon>
        <taxon>Actinomycetes</taxon>
        <taxon>Mycobacteriales</taxon>
        <taxon>Gordoniaceae</taxon>
        <taxon>Gordonia</taxon>
    </lineage>
</organism>
<accession>A0A1H2LEV5</accession>
<keyword evidence="4" id="KW-0812">Transmembrane</keyword>
<dbReference type="OrthoDB" id="5188486at2"/>
<dbReference type="Proteomes" id="UP000183180">
    <property type="component" value="Unassembled WGS sequence"/>
</dbReference>
<dbReference type="AlphaFoldDB" id="A0A1H2LEV5"/>
<evidence type="ECO:0000313" key="5">
    <source>
        <dbReference type="EMBL" id="SDU79439.1"/>
    </source>
</evidence>
<dbReference type="PANTHER" id="PTHR37042:SF4">
    <property type="entry name" value="OUTER MEMBRANE PROTEIN RV1973"/>
    <property type="match status" value="1"/>
</dbReference>
<feature type="region of interest" description="Disordered" evidence="3">
    <location>
        <begin position="1"/>
        <end position="77"/>
    </location>
</feature>
<keyword evidence="2 4" id="KW-0472">Membrane</keyword>
<evidence type="ECO:0000256" key="1">
    <source>
        <dbReference type="ARBA" id="ARBA00004370"/>
    </source>
</evidence>
<dbReference type="STRING" id="158898.SAMN04488548_136213"/>
<protein>
    <submittedName>
        <fullName evidence="5">Mce-associated membrane protein</fullName>
    </submittedName>
</protein>
<dbReference type="GO" id="GO:0016020">
    <property type="term" value="C:membrane"/>
    <property type="evidence" value="ECO:0007669"/>
    <property type="project" value="UniProtKB-SubCell"/>
</dbReference>
<proteinExistence type="predicted"/>